<evidence type="ECO:0000256" key="2">
    <source>
        <dbReference type="SAM" id="SignalP"/>
    </source>
</evidence>
<dbReference type="RefSeq" id="WP_074216831.1">
    <property type="nucleotide sequence ID" value="NZ_FSRG01000005.1"/>
</dbReference>
<dbReference type="Proteomes" id="UP000184694">
    <property type="component" value="Unassembled WGS sequence"/>
</dbReference>
<keyword evidence="4" id="KW-1185">Reference proteome</keyword>
<keyword evidence="1" id="KW-0812">Transmembrane</keyword>
<accession>A0A1N6H7M2</accession>
<feature type="chain" id="PRO_5012817016" evidence="2">
    <location>
        <begin position="24"/>
        <end position="167"/>
    </location>
</feature>
<keyword evidence="1" id="KW-1133">Transmembrane helix</keyword>
<proteinExistence type="predicted"/>
<keyword evidence="1" id="KW-0472">Membrane</keyword>
<evidence type="ECO:0000256" key="1">
    <source>
        <dbReference type="SAM" id="Phobius"/>
    </source>
</evidence>
<organism evidence="3 4">
    <name type="scientific">Halodesulfovibrio marinisediminis DSM 17456</name>
    <dbReference type="NCBI Taxonomy" id="1121457"/>
    <lineage>
        <taxon>Bacteria</taxon>
        <taxon>Pseudomonadati</taxon>
        <taxon>Thermodesulfobacteriota</taxon>
        <taxon>Desulfovibrionia</taxon>
        <taxon>Desulfovibrionales</taxon>
        <taxon>Desulfovibrionaceae</taxon>
        <taxon>Halodesulfovibrio</taxon>
    </lineage>
</organism>
<gene>
    <name evidence="3" type="ORF">SAMN02745161_2056</name>
</gene>
<dbReference type="AlphaFoldDB" id="A0A1N6H7M2"/>
<name>A0A1N6H7M2_9BACT</name>
<evidence type="ECO:0000313" key="3">
    <source>
        <dbReference type="EMBL" id="SIO15818.1"/>
    </source>
</evidence>
<feature type="signal peptide" evidence="2">
    <location>
        <begin position="1"/>
        <end position="23"/>
    </location>
</feature>
<sequence>MKLVRVLMVAIAITCIASSSVFAMQQDMMMAQPIMTEGMAIMKVSSNCSMEPIRMKAGQMMSMKMDNCLKMKGLCMPMMVMQGCMMKMPMIMEDGKLMPMVRTISDQYVVDGMLMECLMMPVVLDNCMIAMVPVMMKNGLLYPMMMKKGMLTPMRKPIMMNNRCSKR</sequence>
<reference evidence="4" key="1">
    <citation type="submission" date="2016-11" db="EMBL/GenBank/DDBJ databases">
        <authorList>
            <person name="Varghese N."/>
            <person name="Submissions S."/>
        </authorList>
    </citation>
    <scope>NUCLEOTIDE SEQUENCE [LARGE SCALE GENOMIC DNA]</scope>
    <source>
        <strain evidence="4">DSM 17456</strain>
    </source>
</reference>
<protein>
    <submittedName>
        <fullName evidence="3">Uncharacterized protein</fullName>
    </submittedName>
</protein>
<dbReference type="EMBL" id="FSRG01000005">
    <property type="protein sequence ID" value="SIO15818.1"/>
    <property type="molecule type" value="Genomic_DNA"/>
</dbReference>
<evidence type="ECO:0000313" key="4">
    <source>
        <dbReference type="Proteomes" id="UP000184694"/>
    </source>
</evidence>
<feature type="transmembrane region" description="Helical" evidence="1">
    <location>
        <begin position="74"/>
        <end position="92"/>
    </location>
</feature>
<keyword evidence="2" id="KW-0732">Signal</keyword>
<feature type="transmembrane region" description="Helical" evidence="1">
    <location>
        <begin position="112"/>
        <end position="136"/>
    </location>
</feature>